<evidence type="ECO:0000313" key="12">
    <source>
        <dbReference type="EMBL" id="OLP77987.1"/>
    </source>
</evidence>
<evidence type="ECO:0000256" key="3">
    <source>
        <dbReference type="ARBA" id="ARBA00022840"/>
    </source>
</evidence>
<name>A0A1Q9C4Z9_SYMMI</name>
<sequence>MSEEEDADADVEDAVFVDSVDPGLSPASPGSSSPDGRGDTIRVFVRVRPLNGREDFAHMRDGIYVDAESGTAQPPEQKKHVRLKNRSMLNALRLAHSLRLASLILAPCVSQFSIKTDESGGFSSGISFPDWLYQLEIEVPDPGANPFSNPLQLNGGNCSQTRISDVKAADLTSAISTALRLQVKASLHCIILASGGSLATSFYLENATADLTFAVQPVQPPGSTLAVPLGRVRVTQCKAAVDMSRLRFSGSFMFETALTQLEPALQQFVNQELPSVACAQIPPLLEAQATAALASVLTQMEPLLTGHEKLPPPPTPVGNVVDWATYPPARLLRSLIKSKPGVVADLVRRVPAQKVPLHQLHINRSLTVNALGTTFRSYLQELTVAGMDSFVEGSLDVRGVGQTLTWTAAFSDLRISAKIQAQLESVSRDSLKQAEPLLEHFEISVGLGNVSAESDILAMVSQEALGALEVDQFQKLECLVACARGAAVGPEAPVALRRLRIDNMTTPVARMVGSHSLGDDLAAAMTEMLGATLHGYAAAIPHILQSSTIILHDALNDMVQQTLENVPPCQNTEVYFGPEGVVNISLLLTSLVLAVIGVVAWVHAERGDQGQFFNKSSLAACPAIPGGLSTGYPFFLVATMFLFLFSDLGLGTVINVIFQAGSERMKIGPAFSFSVLTLSRDSLRGGAWLLALLIVGLSGVWPFVKLALLLHMWLAPTSRSRRTKVLLFLDEYGKYSLVDSWLAILALCAFDIKWFGEEVSVQVTPVPMLPFFTFVIATVLSLVLGHIATESNRRSLQEAAPPLRSSSRNISGTVSESEPVRYGLCCELPRGRAVLLLALTFLTGISLIVSAFLQSLEYKVSGAISDLLLKGEERDLKYSLVGLGMFLTTGFQESGGLHAVQAIFFTFTLAIPLLLVCAILALLLYPMTKAEHGLLWKVCHVLDAWAAFDVFVVAVTVANFEFWIFSNFLIYHDNIAAACSWVHDNLELECLAMECHVLPGFAVLAAAGIGSYAVPKMVLCSCEDLLDQAEAEDSEEGSELLSDVKEVQLFAEPPRSFAFDGVLRESATQTEVFQLFGAGVAEFCLSGYNGSIYVYGQTGSGKTHTMQGEVVSVQSMHNGEQRGLMCRILDYIFAEIGRRNQTGGTIQHSCKCSYLEIYKEQITDLLEPSSTNLQIREDINHGVYVERLSEHSVWSASDAFHVVWKGLHQRHVASTQMNELSSRSHSVFTLKVEASSTTAGGVTSTKIARLNLIDLAGSERQTFDPHNPSAHESIRVKEAGAINRSLSALTNVIMSLSHGRRKVSAAGQRQPFVRYRDSKLTFLLRDSLGGNSKTVIVACISPAAMCFGETLSTLKFASRAKHIRCAAVMNEEYSGTVESLVLEVKSLRQQLDLLSSRGLAMEASDLKTRSSSSRPRDTRKRREEASVEAALEEALQAGASEDLRCLYGPRRIRRLEILLAAALDRERRCELRRHKVDKVSQFSHQDDLQTLQKVAQLPNARRVQKHHADLMSSVAHDPEPDQEEAAETACGQSSASRSRPRQTWKAGYRSNCPRPRNLLPPSQRARPTHFVAIHLKSREIQRCVEQLQQWFVAQDKLFERCLVPIRRLHTALLLTSFEEPRVSEARQVCAEAARSIREFLGGEAVQLKAEGIGSFGGRVVFARVRTEPPELLQEMRHLLCRIFMQHNFPILDDTGQAWLAPGEEPRHFSGHASFLKVTKAMAHSRTTAERKNFRALHVSDEDIAKWSSASLGTQWCGDFELLSILGTAHDGYYPRIKVERLPGAESSMQSASSMCQARDQSVKTAEDAVEEAWRTGAPSPPRPGSPVTQHQKLRTKEFEEKTAESSASSTQDSKRRLGRLGPDVWQVVAQTLTIHDLLFMAAVSKETLTIVQGIVCKAKVMLFSETAHASSCLDGSCLDWDRNRMEGSECPSLQIRWLEDFLSQPAGEQLYADIGFVEDSQQLIFGRSLEGLRAALREALPVAFGDLHMEVEAVRNISRPTKTVLDTLRAAQPEIVGVEGLAVHDLPSWAHCVQQLTRVCDAAMSKSRPGVPCLAGEWRRPPNDLQEQQVGGGHNSIHDDSTAEQVGLKLAPIHGTVHWSQLTPLLLQAFGPAWFETGSVSVHFVNMVGHRQPVRAFIAKPDPSKSAQQLDIWMEHLDGRLVFEGTASVGLQPGEMTTMAQSKIARTKPVSGKLLFTRHDPGTRSLEPESAKIEFDKVIGPLFPFTHRRKLEIITEFHPWFSEEAGHTSPWGKPILPPESFNQIMLGAVGGAPPARYPLLSGDAWLHQALGGRTPVGLFGGCEVILVNGPIFVGVDYECTREIVGCGETPRAEFRWTTTYLREKSSQKLVAQMTLQDMQLKASLEGYSQLRAQSDGLAQAKL</sequence>
<dbReference type="InterPro" id="IPR007498">
    <property type="entry name" value="PqiA-like"/>
</dbReference>
<dbReference type="EMBL" id="LSRX01001679">
    <property type="protein sequence ID" value="OLP77987.1"/>
    <property type="molecule type" value="Genomic_DNA"/>
</dbReference>
<keyword evidence="13" id="KW-1185">Reference proteome</keyword>
<feature type="transmembrane region" description="Helical" evidence="10">
    <location>
        <begin position="834"/>
        <end position="856"/>
    </location>
</feature>
<evidence type="ECO:0000256" key="4">
    <source>
        <dbReference type="ARBA" id="ARBA00023054"/>
    </source>
</evidence>
<dbReference type="Pfam" id="PF00225">
    <property type="entry name" value="Kinesin"/>
    <property type="match status" value="1"/>
</dbReference>
<evidence type="ECO:0000256" key="5">
    <source>
        <dbReference type="ARBA" id="ARBA00023175"/>
    </source>
</evidence>
<dbReference type="Proteomes" id="UP000186817">
    <property type="component" value="Unassembled WGS sequence"/>
</dbReference>
<dbReference type="Pfam" id="PF04403">
    <property type="entry name" value="PqiA"/>
    <property type="match status" value="1"/>
</dbReference>
<dbReference type="SUPFAM" id="SSF54637">
    <property type="entry name" value="Thioesterase/thiol ester dehydrase-isomerase"/>
    <property type="match status" value="1"/>
</dbReference>
<dbReference type="InterPro" id="IPR044986">
    <property type="entry name" value="KIF15/KIN-12"/>
</dbReference>
<organism evidence="12 13">
    <name type="scientific">Symbiodinium microadriaticum</name>
    <name type="common">Dinoflagellate</name>
    <name type="synonym">Zooxanthella microadriatica</name>
    <dbReference type="NCBI Taxonomy" id="2951"/>
    <lineage>
        <taxon>Eukaryota</taxon>
        <taxon>Sar</taxon>
        <taxon>Alveolata</taxon>
        <taxon>Dinophyceae</taxon>
        <taxon>Suessiales</taxon>
        <taxon>Symbiodiniaceae</taxon>
        <taxon>Symbiodinium</taxon>
    </lineage>
</organism>
<dbReference type="PRINTS" id="PR00380">
    <property type="entry name" value="KINESINHEAVY"/>
</dbReference>
<keyword evidence="10" id="KW-0472">Membrane</keyword>
<feature type="transmembrane region" description="Helical" evidence="10">
    <location>
        <begin position="903"/>
        <end position="925"/>
    </location>
</feature>
<keyword evidence="2 7" id="KW-0547">Nucleotide-binding</keyword>
<feature type="transmembrane region" description="Helical" evidence="10">
    <location>
        <begin position="687"/>
        <end position="714"/>
    </location>
</feature>
<feature type="region of interest" description="Disordered" evidence="9">
    <location>
        <begin position="1514"/>
        <end position="1563"/>
    </location>
</feature>
<feature type="transmembrane region" description="Helical" evidence="10">
    <location>
        <begin position="623"/>
        <end position="645"/>
    </location>
</feature>
<dbReference type="PANTHER" id="PTHR37739:SF8">
    <property type="entry name" value="KINESIN-LIKE PROTEIN KIN-12D"/>
    <property type="match status" value="1"/>
</dbReference>
<feature type="compositionally biased region" description="Acidic residues" evidence="9">
    <location>
        <begin position="1"/>
        <end position="15"/>
    </location>
</feature>
<feature type="transmembrane region" description="Helical" evidence="10">
    <location>
        <begin position="735"/>
        <end position="756"/>
    </location>
</feature>
<evidence type="ECO:0000256" key="8">
    <source>
        <dbReference type="SAM" id="Coils"/>
    </source>
</evidence>
<feature type="transmembrane region" description="Helical" evidence="10">
    <location>
        <begin position="945"/>
        <end position="970"/>
    </location>
</feature>
<protein>
    <submittedName>
        <fullName evidence="12">Kinesin-like protein KIF15</fullName>
    </submittedName>
</protein>
<dbReference type="GO" id="GO:0008017">
    <property type="term" value="F:microtubule binding"/>
    <property type="evidence" value="ECO:0007669"/>
    <property type="project" value="InterPro"/>
</dbReference>
<dbReference type="Pfam" id="PF10469">
    <property type="entry name" value="AKAP7_NLS"/>
    <property type="match status" value="1"/>
</dbReference>
<feature type="transmembrane region" description="Helical" evidence="10">
    <location>
        <begin position="580"/>
        <end position="602"/>
    </location>
</feature>
<comment type="caution">
    <text evidence="12">The sequence shown here is derived from an EMBL/GenBank/DDBJ whole genome shotgun (WGS) entry which is preliminary data.</text>
</comment>
<dbReference type="InterPro" id="IPR029069">
    <property type="entry name" value="HotDog_dom_sf"/>
</dbReference>
<evidence type="ECO:0000256" key="2">
    <source>
        <dbReference type="ARBA" id="ARBA00022741"/>
    </source>
</evidence>
<comment type="similarity">
    <text evidence="6">Belongs to the TRAFAC class myosin-kinesin ATPase superfamily. Kinesin family. KIN-12 subfamily.</text>
</comment>
<feature type="compositionally biased region" description="Low complexity" evidence="9">
    <location>
        <begin position="16"/>
        <end position="35"/>
    </location>
</feature>
<keyword evidence="10" id="KW-0812">Transmembrane</keyword>
<keyword evidence="1" id="KW-0493">Microtubule</keyword>
<keyword evidence="10" id="KW-1133">Transmembrane helix</keyword>
<dbReference type="InterPro" id="IPR019510">
    <property type="entry name" value="AKAP7-like_phosphoesterase"/>
</dbReference>
<reference evidence="12 13" key="1">
    <citation type="submission" date="2016-02" db="EMBL/GenBank/DDBJ databases">
        <title>Genome analysis of coral dinoflagellate symbionts highlights evolutionary adaptations to a symbiotic lifestyle.</title>
        <authorList>
            <person name="Aranda M."/>
            <person name="Li Y."/>
            <person name="Liew Y.J."/>
            <person name="Baumgarten S."/>
            <person name="Simakov O."/>
            <person name="Wilson M."/>
            <person name="Piel J."/>
            <person name="Ashoor H."/>
            <person name="Bougouffa S."/>
            <person name="Bajic V.B."/>
            <person name="Ryu T."/>
            <person name="Ravasi T."/>
            <person name="Bayer T."/>
            <person name="Micklem G."/>
            <person name="Kim H."/>
            <person name="Bhak J."/>
            <person name="Lajeunesse T.C."/>
            <person name="Voolstra C.R."/>
        </authorList>
    </citation>
    <scope>NUCLEOTIDE SEQUENCE [LARGE SCALE GENOMIC DNA]</scope>
    <source>
        <strain evidence="12 13">CCMP2467</strain>
    </source>
</reference>
<gene>
    <name evidence="12" type="primary">KIF15</name>
    <name evidence="12" type="ORF">AK812_SmicGene41888</name>
</gene>
<feature type="region of interest" description="Disordered" evidence="9">
    <location>
        <begin position="1787"/>
        <end position="1856"/>
    </location>
</feature>
<feature type="region of interest" description="Disordered" evidence="9">
    <location>
        <begin position="1"/>
        <end position="39"/>
    </location>
</feature>
<feature type="binding site" evidence="7">
    <location>
        <begin position="1096"/>
        <end position="1103"/>
    </location>
    <ligand>
        <name>ATP</name>
        <dbReference type="ChEBI" id="CHEBI:30616"/>
    </ligand>
</feature>
<keyword evidence="3 7" id="KW-0067">ATP-binding</keyword>
<feature type="compositionally biased region" description="Basic and acidic residues" evidence="9">
    <location>
        <begin position="1834"/>
        <end position="1843"/>
    </location>
</feature>
<feature type="coiled-coil region" evidence="8">
    <location>
        <begin position="1370"/>
        <end position="1397"/>
    </location>
</feature>
<dbReference type="GO" id="GO:0007018">
    <property type="term" value="P:microtubule-based movement"/>
    <property type="evidence" value="ECO:0007669"/>
    <property type="project" value="InterPro"/>
</dbReference>
<dbReference type="OrthoDB" id="448378at2759"/>
<dbReference type="InterPro" id="IPR036961">
    <property type="entry name" value="Kinesin_motor_dom_sf"/>
</dbReference>
<dbReference type="GO" id="GO:0005874">
    <property type="term" value="C:microtubule"/>
    <property type="evidence" value="ECO:0007669"/>
    <property type="project" value="UniProtKB-KW"/>
</dbReference>
<feature type="domain" description="Kinesin motor" evidence="11">
    <location>
        <begin position="1015"/>
        <end position="1363"/>
    </location>
</feature>
<dbReference type="Gene3D" id="3.90.1140.10">
    <property type="entry name" value="Cyclic phosphodiesterase"/>
    <property type="match status" value="1"/>
</dbReference>
<dbReference type="PANTHER" id="PTHR37739">
    <property type="entry name" value="KINESIN-LIKE PROTEIN KIN-12D"/>
    <property type="match status" value="1"/>
</dbReference>
<evidence type="ECO:0000256" key="10">
    <source>
        <dbReference type="SAM" id="Phobius"/>
    </source>
</evidence>
<dbReference type="SUPFAM" id="SSF52540">
    <property type="entry name" value="P-loop containing nucleoside triphosphate hydrolases"/>
    <property type="match status" value="1"/>
</dbReference>
<dbReference type="InterPro" id="IPR027417">
    <property type="entry name" value="P-loop_NTPase"/>
</dbReference>
<dbReference type="PROSITE" id="PS50067">
    <property type="entry name" value="KINESIN_MOTOR_2"/>
    <property type="match status" value="1"/>
</dbReference>
<evidence type="ECO:0000313" key="13">
    <source>
        <dbReference type="Proteomes" id="UP000186817"/>
    </source>
</evidence>
<keyword evidence="4 8" id="KW-0175">Coiled coil</keyword>
<feature type="transmembrane region" description="Helical" evidence="10">
    <location>
        <begin position="768"/>
        <end position="788"/>
    </location>
</feature>
<dbReference type="GO" id="GO:0003777">
    <property type="term" value="F:microtubule motor activity"/>
    <property type="evidence" value="ECO:0007669"/>
    <property type="project" value="InterPro"/>
</dbReference>
<dbReference type="Gene3D" id="3.40.850.10">
    <property type="entry name" value="Kinesin motor domain"/>
    <property type="match status" value="1"/>
</dbReference>
<dbReference type="InterPro" id="IPR001752">
    <property type="entry name" value="Kinesin_motor_dom"/>
</dbReference>
<keyword evidence="5 7" id="KW-0505">Motor protein</keyword>
<evidence type="ECO:0000256" key="6">
    <source>
        <dbReference type="ARBA" id="ARBA00034488"/>
    </source>
</evidence>
<evidence type="ECO:0000259" key="11">
    <source>
        <dbReference type="PROSITE" id="PS50067"/>
    </source>
</evidence>
<feature type="region of interest" description="Disordered" evidence="9">
    <location>
        <begin position="1404"/>
        <end position="1423"/>
    </location>
</feature>
<evidence type="ECO:0000256" key="1">
    <source>
        <dbReference type="ARBA" id="ARBA00022701"/>
    </source>
</evidence>
<dbReference type="PROSITE" id="PS00411">
    <property type="entry name" value="KINESIN_MOTOR_1"/>
    <property type="match status" value="1"/>
</dbReference>
<proteinExistence type="inferred from homology"/>
<accession>A0A1Q9C4Z9</accession>
<dbReference type="InterPro" id="IPR019821">
    <property type="entry name" value="Kinesin_motor_CS"/>
</dbReference>
<dbReference type="GO" id="GO:0005524">
    <property type="term" value="F:ATP binding"/>
    <property type="evidence" value="ECO:0007669"/>
    <property type="project" value="UniProtKB-UniRule"/>
</dbReference>
<feature type="compositionally biased region" description="Low complexity" evidence="9">
    <location>
        <begin position="1787"/>
        <end position="1797"/>
    </location>
</feature>
<dbReference type="SMART" id="SM00129">
    <property type="entry name" value="KISc"/>
    <property type="match status" value="1"/>
</dbReference>
<evidence type="ECO:0000256" key="9">
    <source>
        <dbReference type="SAM" id="MobiDB-lite"/>
    </source>
</evidence>
<evidence type="ECO:0000256" key="7">
    <source>
        <dbReference type="PROSITE-ProRule" id="PRU00283"/>
    </source>
</evidence>